<evidence type="ECO:0000256" key="3">
    <source>
        <dbReference type="ARBA" id="ARBA00022737"/>
    </source>
</evidence>
<keyword evidence="7" id="KW-0223">Dioxygenase</keyword>
<reference evidence="11" key="1">
    <citation type="submission" date="2018-02" db="EMBL/GenBank/DDBJ databases">
        <authorList>
            <person name="Cohen D.B."/>
            <person name="Kent A.D."/>
        </authorList>
    </citation>
    <scope>NUCLEOTIDE SEQUENCE</scope>
</reference>
<proteinExistence type="predicted"/>
<evidence type="ECO:0000256" key="4">
    <source>
        <dbReference type="ARBA" id="ARBA00022741"/>
    </source>
</evidence>
<dbReference type="FunFam" id="3.40.50.300:FF:001091">
    <property type="entry name" value="Probable disease resistance protein At1g61300"/>
    <property type="match status" value="1"/>
</dbReference>
<dbReference type="PROSITE" id="PS51471">
    <property type="entry name" value="FE2OG_OXY"/>
    <property type="match status" value="1"/>
</dbReference>
<dbReference type="GO" id="GO:0005524">
    <property type="term" value="F:ATP binding"/>
    <property type="evidence" value="ECO:0007669"/>
    <property type="project" value="UniProtKB-KW"/>
</dbReference>
<dbReference type="GO" id="GO:0043531">
    <property type="term" value="F:ADP binding"/>
    <property type="evidence" value="ECO:0007669"/>
    <property type="project" value="InterPro"/>
</dbReference>
<keyword evidence="3" id="KW-0677">Repeat</keyword>
<gene>
    <name evidence="11" type="ORF">FSB_LOCUS44094</name>
</gene>
<dbReference type="EMBL" id="OIVN01004235">
    <property type="protein sequence ID" value="SPD16212.1"/>
    <property type="molecule type" value="Genomic_DNA"/>
</dbReference>
<keyword evidence="5" id="KW-0611">Plant defense</keyword>
<dbReference type="Pfam" id="PF00931">
    <property type="entry name" value="NB-ARC"/>
    <property type="match status" value="1"/>
</dbReference>
<evidence type="ECO:0000256" key="9">
    <source>
        <dbReference type="ARBA" id="ARBA00023004"/>
    </source>
</evidence>
<dbReference type="InterPro" id="IPR027417">
    <property type="entry name" value="P-loop_NTPase"/>
</dbReference>
<dbReference type="InterPro" id="IPR005123">
    <property type="entry name" value="Oxoglu/Fe-dep_dioxygenase_dom"/>
</dbReference>
<dbReference type="AlphaFoldDB" id="A0A2N9HV59"/>
<dbReference type="PANTHER" id="PTHR36766:SF45">
    <property type="entry name" value="NB-ARC DOMAIN-CONTAINING PROTEIN"/>
    <property type="match status" value="1"/>
</dbReference>
<dbReference type="Gene3D" id="2.60.120.620">
    <property type="entry name" value="q2cbj1_9rhob like domain"/>
    <property type="match status" value="1"/>
</dbReference>
<evidence type="ECO:0000256" key="6">
    <source>
        <dbReference type="ARBA" id="ARBA00022840"/>
    </source>
</evidence>
<dbReference type="SMART" id="SM00702">
    <property type="entry name" value="P4Hc"/>
    <property type="match status" value="1"/>
</dbReference>
<keyword evidence="6" id="KW-0067">ATP-binding</keyword>
<evidence type="ECO:0000256" key="5">
    <source>
        <dbReference type="ARBA" id="ARBA00022821"/>
    </source>
</evidence>
<evidence type="ECO:0000256" key="7">
    <source>
        <dbReference type="ARBA" id="ARBA00022964"/>
    </source>
</evidence>
<dbReference type="SUPFAM" id="SSF52540">
    <property type="entry name" value="P-loop containing nucleoside triphosphate hydrolases"/>
    <property type="match status" value="1"/>
</dbReference>
<dbReference type="Gene3D" id="1.10.8.430">
    <property type="entry name" value="Helical domain of apoptotic protease-activating factors"/>
    <property type="match status" value="1"/>
</dbReference>
<dbReference type="Pfam" id="PF13640">
    <property type="entry name" value="2OG-FeII_Oxy_3"/>
    <property type="match status" value="1"/>
</dbReference>
<dbReference type="InterPro" id="IPR002182">
    <property type="entry name" value="NB-ARC"/>
</dbReference>
<evidence type="ECO:0000256" key="1">
    <source>
        <dbReference type="ARBA" id="ARBA00001961"/>
    </source>
</evidence>
<dbReference type="InterPro" id="IPR006620">
    <property type="entry name" value="Pro_4_hyd_alph"/>
</dbReference>
<dbReference type="InterPro" id="IPR042197">
    <property type="entry name" value="Apaf_helical"/>
</dbReference>
<keyword evidence="4" id="KW-0547">Nucleotide-binding</keyword>
<dbReference type="PANTHER" id="PTHR36766">
    <property type="entry name" value="PLANT BROAD-SPECTRUM MILDEW RESISTANCE PROTEIN RPW8"/>
    <property type="match status" value="1"/>
</dbReference>
<name>A0A2N9HV59_FAGSY</name>
<organism evidence="11">
    <name type="scientific">Fagus sylvatica</name>
    <name type="common">Beechnut</name>
    <dbReference type="NCBI Taxonomy" id="28930"/>
    <lineage>
        <taxon>Eukaryota</taxon>
        <taxon>Viridiplantae</taxon>
        <taxon>Streptophyta</taxon>
        <taxon>Embryophyta</taxon>
        <taxon>Tracheophyta</taxon>
        <taxon>Spermatophyta</taxon>
        <taxon>Magnoliopsida</taxon>
        <taxon>eudicotyledons</taxon>
        <taxon>Gunneridae</taxon>
        <taxon>Pentapetalae</taxon>
        <taxon>rosids</taxon>
        <taxon>fabids</taxon>
        <taxon>Fagales</taxon>
        <taxon>Fagaceae</taxon>
        <taxon>Fagus</taxon>
    </lineage>
</organism>
<dbReference type="GO" id="GO:0006952">
    <property type="term" value="P:defense response"/>
    <property type="evidence" value="ECO:0007669"/>
    <property type="project" value="UniProtKB-KW"/>
</dbReference>
<comment type="cofactor">
    <cofactor evidence="1">
        <name>L-ascorbate</name>
        <dbReference type="ChEBI" id="CHEBI:38290"/>
    </cofactor>
</comment>
<keyword evidence="8" id="KW-0560">Oxidoreductase</keyword>
<evidence type="ECO:0000313" key="11">
    <source>
        <dbReference type="EMBL" id="SPD16212.1"/>
    </source>
</evidence>
<dbReference type="Gene3D" id="1.20.5.4130">
    <property type="match status" value="1"/>
</dbReference>
<feature type="domain" description="Fe2OG dioxygenase" evidence="10">
    <location>
        <begin position="20"/>
        <end position="149"/>
    </location>
</feature>
<accession>A0A2N9HV59</accession>
<dbReference type="PRINTS" id="PR00364">
    <property type="entry name" value="DISEASERSIST"/>
</dbReference>
<dbReference type="GO" id="GO:0051213">
    <property type="term" value="F:dioxygenase activity"/>
    <property type="evidence" value="ECO:0007669"/>
    <property type="project" value="UniProtKB-KW"/>
</dbReference>
<dbReference type="GO" id="GO:0031418">
    <property type="term" value="F:L-ascorbic acid binding"/>
    <property type="evidence" value="ECO:0007669"/>
    <property type="project" value="InterPro"/>
</dbReference>
<dbReference type="Gene3D" id="3.40.50.300">
    <property type="entry name" value="P-loop containing nucleotide triphosphate hydrolases"/>
    <property type="match status" value="1"/>
</dbReference>
<evidence type="ECO:0000256" key="2">
    <source>
        <dbReference type="ARBA" id="ARBA00022723"/>
    </source>
</evidence>
<evidence type="ECO:0000256" key="8">
    <source>
        <dbReference type="ARBA" id="ARBA00023002"/>
    </source>
</evidence>
<keyword evidence="2" id="KW-0479">Metal-binding</keyword>
<dbReference type="GO" id="GO:0016705">
    <property type="term" value="F:oxidoreductase activity, acting on paired donors, with incorporation or reduction of molecular oxygen"/>
    <property type="evidence" value="ECO:0007669"/>
    <property type="project" value="InterPro"/>
</dbReference>
<dbReference type="InterPro" id="IPR044862">
    <property type="entry name" value="Pro_4_hyd_alph_FE2OG_OXY"/>
</dbReference>
<protein>
    <recommendedName>
        <fullName evidence="10">Fe2OG dioxygenase domain-containing protein</fullName>
    </recommendedName>
</protein>
<evidence type="ECO:0000259" key="10">
    <source>
        <dbReference type="PROSITE" id="PS51471"/>
    </source>
</evidence>
<dbReference type="InterPro" id="IPR041118">
    <property type="entry name" value="Rx_N"/>
</dbReference>
<keyword evidence="9" id="KW-0408">Iron</keyword>
<dbReference type="GO" id="GO:0005506">
    <property type="term" value="F:iron ion binding"/>
    <property type="evidence" value="ECO:0007669"/>
    <property type="project" value="InterPro"/>
</dbReference>
<dbReference type="Pfam" id="PF18052">
    <property type="entry name" value="Rx_N"/>
    <property type="match status" value="1"/>
</dbReference>
<sequence length="537" mass="61079">MNVKAIEKRISVYSQVPVDNGELIQVLRYEKSQYYKPHHDYFSDTFNVKRGGQRIATILMYLSDNVEGGETHFPMAGSGECSCGGKMVKGMCVKPNKGDAVLFWSMGLDGESDPNSIHGGCEVLSDPGTTDFSHYRTNSRECKTWLWVLINKLKSSPAISRPFRLSVEDAEKRQVKETSVKRWLDKLKDISYEMDDVLDEWSTAILKNQIHKDDDKPLVLAPKKVISFNPFPAFSFNHGIAKKIKVINGKLDRIAKEKDRYFVSSIRAPQPQQPERVRQQTCSFLDVSEICGRDQDKETLVRKLLSESNDKLRILSIVGMGGIGKTTLAQLAYNDDEVKAHFEMRIWVSVSDPFDEIRIAKAIVEQVVQSGTTLVELESLLQSMSKSIQERKLLIVLDDVWVEDYNKWEPLKHCLQFGAQGSTILVTTRKERVAQMMGSSYMFQLQNLSEGDSWSLFSKLAFLGRSSEECEKLEEIGRKIVLKSKGLPLAAKTLGSLMRFKRTKVEWQSVLDSEIWEVEEIENGLFPPLWLSQLLTK</sequence>